<dbReference type="CDD" id="cd16277">
    <property type="entry name" value="metallo-hydrolase-like_MBL-fold"/>
    <property type="match status" value="1"/>
</dbReference>
<dbReference type="PANTHER" id="PTHR42978">
    <property type="entry name" value="QUORUM-QUENCHING LACTONASE YTNP-RELATED-RELATED"/>
    <property type="match status" value="1"/>
</dbReference>
<dbReference type="Pfam" id="PF00753">
    <property type="entry name" value="Lactamase_B"/>
    <property type="match status" value="1"/>
</dbReference>
<organism evidence="6 7">
    <name type="scientific">Paraburkholderia megapolitana</name>
    <dbReference type="NCBI Taxonomy" id="420953"/>
    <lineage>
        <taxon>Bacteria</taxon>
        <taxon>Pseudomonadati</taxon>
        <taxon>Pseudomonadota</taxon>
        <taxon>Betaproteobacteria</taxon>
        <taxon>Burkholderiales</taxon>
        <taxon>Burkholderiaceae</taxon>
        <taxon>Paraburkholderia</taxon>
    </lineage>
</organism>
<dbReference type="AlphaFoldDB" id="A0A1I3EJI2"/>
<dbReference type="Proteomes" id="UP000199548">
    <property type="component" value="Unassembled WGS sequence"/>
</dbReference>
<evidence type="ECO:0000256" key="2">
    <source>
        <dbReference type="ARBA" id="ARBA00022723"/>
    </source>
</evidence>
<keyword evidence="2" id="KW-0479">Metal-binding</keyword>
<keyword evidence="7" id="KW-1185">Reference proteome</keyword>
<evidence type="ECO:0000313" key="6">
    <source>
        <dbReference type="EMBL" id="SFH99126.1"/>
    </source>
</evidence>
<protein>
    <submittedName>
        <fullName evidence="6">Glyoxylase, beta-lactamase superfamily II</fullName>
    </submittedName>
</protein>
<dbReference type="SUPFAM" id="SSF56281">
    <property type="entry name" value="Metallo-hydrolase/oxidoreductase"/>
    <property type="match status" value="1"/>
</dbReference>
<dbReference type="GO" id="GO:0016787">
    <property type="term" value="F:hydrolase activity"/>
    <property type="evidence" value="ECO:0007669"/>
    <property type="project" value="UniProtKB-KW"/>
</dbReference>
<gene>
    <name evidence="6" type="ORF">SAMN05192543_101915</name>
</gene>
<sequence length="296" mass="33633">MLRNVVGKVGNIEICRILDSYLLGETMQSWFPDFNREAVRAHEHWLCPTHYNPESGHFAMPVHSWLLRVGSYNVLIDTCMGNHKSRPGIGEMHMLENRYLERMADCGVSPEDIDFVLCTHLHVDHVGWNTRLANGRWVPTFPNAKYVISRTEFEAAKEEAANPGSPPFLKAVFEDSIFPIVEAGNAYFVDDVQEFVDCLTLRPAPGHSPGHVRIELNSQGERGVFSGDIMHSPVQVPFWNWSSRVCWDKAMSAKSRRELLEFCASENVLLLPAHFETPYVGRIKRSGESFAIDFGW</sequence>
<proteinExistence type="inferred from homology"/>
<keyword evidence="3" id="KW-0378">Hydrolase</keyword>
<dbReference type="GO" id="GO:0046872">
    <property type="term" value="F:metal ion binding"/>
    <property type="evidence" value="ECO:0007669"/>
    <property type="project" value="UniProtKB-KW"/>
</dbReference>
<dbReference type="STRING" id="420953.SAMN05192543_101915"/>
<dbReference type="Gene3D" id="3.60.15.10">
    <property type="entry name" value="Ribonuclease Z/Hydroxyacylglutathione hydrolase-like"/>
    <property type="match status" value="1"/>
</dbReference>
<evidence type="ECO:0000256" key="1">
    <source>
        <dbReference type="ARBA" id="ARBA00007749"/>
    </source>
</evidence>
<keyword evidence="4" id="KW-0862">Zinc</keyword>
<dbReference type="InterPro" id="IPR036866">
    <property type="entry name" value="RibonucZ/Hydroxyglut_hydro"/>
</dbReference>
<evidence type="ECO:0000256" key="3">
    <source>
        <dbReference type="ARBA" id="ARBA00022801"/>
    </source>
</evidence>
<dbReference type="PANTHER" id="PTHR42978:SF6">
    <property type="entry name" value="QUORUM-QUENCHING LACTONASE YTNP-RELATED"/>
    <property type="match status" value="1"/>
</dbReference>
<dbReference type="InterPro" id="IPR001279">
    <property type="entry name" value="Metallo-B-lactamas"/>
</dbReference>
<accession>A0A1I3EJI2</accession>
<reference evidence="6 7" key="1">
    <citation type="submission" date="2016-10" db="EMBL/GenBank/DDBJ databases">
        <authorList>
            <person name="de Groot N.N."/>
        </authorList>
    </citation>
    <scope>NUCLEOTIDE SEQUENCE [LARGE SCALE GENOMIC DNA]</scope>
    <source>
        <strain evidence="6 7">LMG 23650</strain>
    </source>
</reference>
<dbReference type="InterPro" id="IPR051013">
    <property type="entry name" value="MBL_superfamily_lactonases"/>
</dbReference>
<feature type="domain" description="Metallo-beta-lactamase" evidence="5">
    <location>
        <begin position="61"/>
        <end position="274"/>
    </location>
</feature>
<evidence type="ECO:0000313" key="7">
    <source>
        <dbReference type="Proteomes" id="UP000199548"/>
    </source>
</evidence>
<comment type="similarity">
    <text evidence="1">Belongs to the metallo-beta-lactamase superfamily.</text>
</comment>
<evidence type="ECO:0000256" key="4">
    <source>
        <dbReference type="ARBA" id="ARBA00022833"/>
    </source>
</evidence>
<evidence type="ECO:0000259" key="5">
    <source>
        <dbReference type="SMART" id="SM00849"/>
    </source>
</evidence>
<name>A0A1I3EJI2_9BURK</name>
<dbReference type="EMBL" id="FOQU01000001">
    <property type="protein sequence ID" value="SFH99126.1"/>
    <property type="molecule type" value="Genomic_DNA"/>
</dbReference>
<dbReference type="SMART" id="SM00849">
    <property type="entry name" value="Lactamase_B"/>
    <property type="match status" value="1"/>
</dbReference>
<dbReference type="RefSeq" id="WP_211367862.1">
    <property type="nucleotide sequence ID" value="NZ_CP041743.1"/>
</dbReference>